<name>A0A173GBH6_9CAUD</name>
<organism evidence="2 3">
    <name type="scientific">Bacillus phage SalinJah</name>
    <dbReference type="NCBI Taxonomy" id="1837830"/>
    <lineage>
        <taxon>Viruses</taxon>
        <taxon>Duplodnaviria</taxon>
        <taxon>Heunggongvirae</taxon>
        <taxon>Uroviricota</taxon>
        <taxon>Caudoviricetes</taxon>
        <taxon>Herelleviridae</taxon>
        <taxon>Bastillevirinae</taxon>
        <taxon>Wphvirus</taxon>
        <taxon>Wphvirus BPS13</taxon>
    </lineage>
</organism>
<feature type="transmembrane region" description="Helical" evidence="1">
    <location>
        <begin position="6"/>
        <end position="23"/>
    </location>
</feature>
<evidence type="ECO:0000313" key="3">
    <source>
        <dbReference type="Proteomes" id="UP000203219"/>
    </source>
</evidence>
<gene>
    <name evidence="2" type="ORF">SALINJAH_9</name>
</gene>
<evidence type="ECO:0000313" key="2">
    <source>
        <dbReference type="EMBL" id="ANH50657.1"/>
    </source>
</evidence>
<reference evidence="3" key="1">
    <citation type="submission" date="2016-04" db="EMBL/GenBank/DDBJ databases">
        <authorList>
            <person name="Adebesin M.O."/>
            <person name="Ahama K."/>
            <person name="Alekasir E.M."/>
            <person name="Ali S."/>
            <person name="Aligholizadeh E."/>
            <person name="Allison J.M."/>
            <person name="Alzaher A."/>
            <person name="Andaya C.D."/>
            <person name="Asfaw S."/>
            <person name="Bansal N."/>
            <person name="Beauchard M.A."/>
            <person name="Betancourt K.A."/>
            <person name="Bhatia B."/>
            <person name="Boretti N.A."/>
            <person name="Brondi J.N."/>
            <person name="Byrd C.E."/>
            <person name="Cao A."/>
            <person name="Cardosa E.A."/>
            <person name="Carter A."/>
            <person name="Chen S."/>
            <person name="Chen Y."/>
            <person name="Clara V.K."/>
            <person name="Cobuzzi M."/>
            <person name="Conn O.L."/>
            <person name="Crosby I.A."/>
            <person name="Daly S.B."/>
            <person name="Depaz I.X."/>
            <person name="Dhaurali S."/>
            <person name="Dowdy K.M."/>
            <person name="Edokobi N.B."/>
            <person name="Ekanayake A.B."/>
            <person name="Ekekwe S.O."/>
            <person name="Emond M.A."/>
            <person name="Endres L."/>
            <person name="Eng S."/>
            <person name="Felkoski S.A."/>
            <person name="Gant C.D."/>
            <person name="Gaskin B."/>
            <person name="Gondal S."/>
            <person name="Gutmann J."/>
            <person name="Ha T.-A."/>
            <person name="Habteyes H."/>
            <person name="Hariri O."/>
            <person name="Healey R.M."/>
            <person name="Heins J.L."/>
            <person name="Henderson A.L."/>
            <person name="Hernandez F.M."/>
            <person name="Hoang P.T."/>
            <person name="Hope K.T."/>
            <person name="Husna A."/>
            <person name="Hussain A."/>
            <person name="Imani O."/>
            <person name="Jackson N.L."/>
            <person name="Jacob V.M."/>
            <person name="Kang C."/>
            <person name="Kantov R.M."/>
            <person name="Kavuru S."/>
            <person name="Kerr M.S."/>
            <person name="Khan O.A."/>
            <person name="Khan T.M."/>
            <person name="King T."/>
            <person name="Kulkarni R."/>
            <person name="Li A."/>
            <person name="Maczka C."/>
            <person name="Maisonet E."/>
            <person name="Majethia P.M."/>
            <person name="Malik D.A."/>
            <person name="Mariam A."/>
            <person name="Marquess E.B."/>
            <person name="Mattison J."/>
            <person name="Mcdonald N."/>
            <person name="Mehr S."/>
            <person name="Mengers S.R."/>
            <person name="Michaels D.P."/>
            <person name="Mondal S."/>
            <person name="Monney D.B."/>
            <person name="Nakhleh S.I."/>
            <person name="Ndubuizu N.C."/>
            <person name="Nguyen A.H."/>
            <person name="Nguyen K.M."/>
            <person name="Nguyen M.T."/>
            <person name="Nicholas M.L."/>
            <person name="Nimalan J.P."/>
            <person name="O'Connell R.A."/>
            <person name="Odoi E."/>
            <person name="Ojo L."/>
            <person name="Okoye A.E."/>
            <person name="Olateru-Olagbegi O."/>
            <person name="Osei K.V."/>
            <person name="Osei-Tutu A."/>
            <person name="Palilla A.M."/>
            <person name="Pancholi S."/>
            <person name="Park J.H."/>
            <person name="Patel K."/>
            <person name="Patel P."/>
            <person name="Pennington E."/>
            <person name="Peterson R.E."/>
            <person name="Pon J."/>
            <person name="Pourkarim H."/>
            <person name="Reed M.L."/>
            <person name="Rottman V."/>
            <person name="Salazar J."/>
            <person name="Samet S."/>
            <person name="Sendze O."/>
            <person name="Stelmack M.A."/>
            <person name="Stinnett R."/>
            <person name="Tchouaga A.L."/>
            <person name="Thompson E.M."/>
            <person name="Tran N.G."/>
            <person name="Truong T."/>
            <person name="Udo J.A."/>
            <person name="Verona L.T."/>
            <person name="Vu T.-Q."/>
            <person name="Wade J."/>
            <person name="Wang N.Q."/>
            <person name="Waters Z.M."/>
            <person name="Wellman R.J."/>
            <person name="Woldegabreal S."/>
            <person name="Yee A.C."/>
            <person name="Yirefu M."/>
            <person name="Zahangir S."/>
            <person name="Zhai Y."/>
            <person name="Devine C.L."/>
            <person name="Liao K."/>
            <person name="Prasad P.K."/>
            <person name="Ruthenberg K.J."/>
            <person name="Shonk J.A."/>
            <person name="Way M."/>
            <person name="Yousufi H.K."/>
            <person name="Cao L."/>
            <person name="Fox J."/>
            <person name="Hobbs E."/>
            <person name="Kilic S."/>
            <person name="Nunn R."/>
            <person name="Patel R."/>
            <person name="Rubenstein M."/>
            <person name="Cresawn S.G."/>
            <person name="Russell D.A."/>
            <person name="Pope W.H."/>
            <person name="Jacobs-Sera D."/>
            <person name="Hendrix R.W."/>
            <person name="Hatfull G.F."/>
            <person name="Erill I."/>
            <person name="Caruso S.M."/>
        </authorList>
    </citation>
    <scope>NUCLEOTIDE SEQUENCE [LARGE SCALE GENOMIC DNA]</scope>
</reference>
<sequence length="70" mass="7975">MVISVNFALVILGLALAVLWWLLKSEIDKDMREPYTSTFSAMINFILVFFMMINTIGYVVIVIMNMLGVI</sequence>
<dbReference type="Proteomes" id="UP000203219">
    <property type="component" value="Segment"/>
</dbReference>
<dbReference type="GeneID" id="29059908"/>
<dbReference type="KEGG" id="vg:29059908"/>
<feature type="transmembrane region" description="Helical" evidence="1">
    <location>
        <begin position="43"/>
        <end position="67"/>
    </location>
</feature>
<keyword evidence="1" id="KW-0472">Membrane</keyword>
<keyword evidence="1" id="KW-1133">Transmembrane helix</keyword>
<keyword evidence="1" id="KW-0812">Transmembrane</keyword>
<accession>A0A173GBH6</accession>
<proteinExistence type="predicted"/>
<protein>
    <submittedName>
        <fullName evidence="2">Uncharacterized protein</fullName>
    </submittedName>
</protein>
<dbReference type="RefSeq" id="YP_009281963.1">
    <property type="nucleotide sequence ID" value="NC_031034.1"/>
</dbReference>
<evidence type="ECO:0000256" key="1">
    <source>
        <dbReference type="SAM" id="Phobius"/>
    </source>
</evidence>
<dbReference type="EMBL" id="KX011169">
    <property type="protein sequence ID" value="ANH50657.1"/>
    <property type="molecule type" value="Genomic_DNA"/>
</dbReference>